<dbReference type="Pfam" id="PF13409">
    <property type="entry name" value="GST_N_2"/>
    <property type="match status" value="1"/>
</dbReference>
<evidence type="ECO:0000313" key="2">
    <source>
        <dbReference type="EMBL" id="EGO25121.1"/>
    </source>
</evidence>
<dbReference type="GO" id="GO:0004364">
    <property type="term" value="F:glutathione transferase activity"/>
    <property type="evidence" value="ECO:0007669"/>
    <property type="project" value="TreeGrafter"/>
</dbReference>
<dbReference type="SUPFAM" id="SSF47616">
    <property type="entry name" value="GST C-terminal domain-like"/>
    <property type="match status" value="1"/>
</dbReference>
<dbReference type="Gene3D" id="3.40.30.10">
    <property type="entry name" value="Glutaredoxin"/>
    <property type="match status" value="1"/>
</dbReference>
<dbReference type="InterPro" id="IPR004045">
    <property type="entry name" value="Glutathione_S-Trfase_N"/>
</dbReference>
<dbReference type="GO" id="GO:0006559">
    <property type="term" value="P:L-phenylalanine catabolic process"/>
    <property type="evidence" value="ECO:0007669"/>
    <property type="project" value="TreeGrafter"/>
</dbReference>
<dbReference type="SUPFAM" id="SSF52833">
    <property type="entry name" value="Thioredoxin-like"/>
    <property type="match status" value="1"/>
</dbReference>
<dbReference type="GO" id="GO:0016034">
    <property type="term" value="F:maleylacetoacetate isomerase activity"/>
    <property type="evidence" value="ECO:0007669"/>
    <property type="project" value="TreeGrafter"/>
</dbReference>
<evidence type="ECO:0000313" key="3">
    <source>
        <dbReference type="Proteomes" id="UP000008064"/>
    </source>
</evidence>
<name>F8NTZ4_SERL9</name>
<reference evidence="3" key="1">
    <citation type="journal article" date="2011" name="Science">
        <title>The plant cell wall-decomposing machinery underlies the functional diversity of forest fungi.</title>
        <authorList>
            <person name="Eastwood D.C."/>
            <person name="Floudas D."/>
            <person name="Binder M."/>
            <person name="Majcherczyk A."/>
            <person name="Schneider P."/>
            <person name="Aerts A."/>
            <person name="Asiegbu F.O."/>
            <person name="Baker S.E."/>
            <person name="Barry K."/>
            <person name="Bendiksby M."/>
            <person name="Blumentritt M."/>
            <person name="Coutinho P.M."/>
            <person name="Cullen D."/>
            <person name="de Vries R.P."/>
            <person name="Gathman A."/>
            <person name="Goodell B."/>
            <person name="Henrissat B."/>
            <person name="Ihrmark K."/>
            <person name="Kauserud H."/>
            <person name="Kohler A."/>
            <person name="LaButti K."/>
            <person name="Lapidus A."/>
            <person name="Lavin J.L."/>
            <person name="Lee Y.-H."/>
            <person name="Lindquist E."/>
            <person name="Lilly W."/>
            <person name="Lucas S."/>
            <person name="Morin E."/>
            <person name="Murat C."/>
            <person name="Oguiza J.A."/>
            <person name="Park J."/>
            <person name="Pisabarro A.G."/>
            <person name="Riley R."/>
            <person name="Rosling A."/>
            <person name="Salamov A."/>
            <person name="Schmidt O."/>
            <person name="Schmutz J."/>
            <person name="Skrede I."/>
            <person name="Stenlid J."/>
            <person name="Wiebenga A."/>
            <person name="Xie X."/>
            <person name="Kuees U."/>
            <person name="Hibbett D.S."/>
            <person name="Hoffmeister D."/>
            <person name="Hoegberg N."/>
            <person name="Martin F."/>
            <person name="Grigoriev I.V."/>
            <person name="Watkinson S.C."/>
        </authorList>
    </citation>
    <scope>NUCLEOTIDE SEQUENCE [LARGE SCALE GENOMIC DNA]</scope>
    <source>
        <strain evidence="3">S7.9</strain>
    </source>
</reference>
<gene>
    <name evidence="2" type="ORF">SERLADRAFT_360978</name>
</gene>
<dbReference type="Proteomes" id="UP000008064">
    <property type="component" value="Unassembled WGS sequence"/>
</dbReference>
<dbReference type="Pfam" id="PF22041">
    <property type="entry name" value="GST_C_7"/>
    <property type="match status" value="1"/>
</dbReference>
<dbReference type="KEGG" id="sla:SERLADRAFT_360978"/>
<dbReference type="InterPro" id="IPR054416">
    <property type="entry name" value="GST_UstS-like_C"/>
</dbReference>
<dbReference type="HOGENOM" id="CLU_011226_4_0_1"/>
<dbReference type="EMBL" id="GL945433">
    <property type="protein sequence ID" value="EGO25121.1"/>
    <property type="molecule type" value="Genomic_DNA"/>
</dbReference>
<dbReference type="GeneID" id="18809812"/>
<evidence type="ECO:0000259" key="1">
    <source>
        <dbReference type="PROSITE" id="PS50404"/>
    </source>
</evidence>
<dbReference type="Gene3D" id="1.20.1050.10">
    <property type="match status" value="1"/>
</dbReference>
<sequence length="256" mass="28771">MSQPIILYDIPNQVAGKPLSGNTLKARYTLAYKGLAFKTVWIELPDIAKRMKAIDAKPTGHKPDGSDSYTLPVIQDPSTGVVVSDSFAIAEYLEKTYPSKPTLFPHDSVALISVFDSALMKSLVPMLQIIAVIVSAKLNPISAEHFKKDTAKRLGAKWEDISPEGPRREQDWKNVKEVLGIIDGWYSKSDGKHIMRDTFSYADIIVGAWVRCFNGVFEGEKWEEMRSWHDGRWGKIAEETNKYLNQSGLVNEKRVL</sequence>
<dbReference type="InterPro" id="IPR036249">
    <property type="entry name" value="Thioredoxin-like_sf"/>
</dbReference>
<dbReference type="PANTHER" id="PTHR42673:SF4">
    <property type="entry name" value="MALEYLACETOACETATE ISOMERASE"/>
    <property type="match status" value="1"/>
</dbReference>
<dbReference type="RefSeq" id="XP_007317243.1">
    <property type="nucleotide sequence ID" value="XM_007317181.1"/>
</dbReference>
<feature type="domain" description="GST N-terminal" evidence="1">
    <location>
        <begin position="10"/>
        <end position="101"/>
    </location>
</feature>
<dbReference type="PROSITE" id="PS50404">
    <property type="entry name" value="GST_NTER"/>
    <property type="match status" value="1"/>
</dbReference>
<protein>
    <recommendedName>
        <fullName evidence="1">GST N-terminal domain-containing protein</fullName>
    </recommendedName>
</protein>
<dbReference type="GO" id="GO:0006749">
    <property type="term" value="P:glutathione metabolic process"/>
    <property type="evidence" value="ECO:0007669"/>
    <property type="project" value="TreeGrafter"/>
</dbReference>
<dbReference type="OrthoDB" id="4951845at2759"/>
<dbReference type="CDD" id="cd00299">
    <property type="entry name" value="GST_C_family"/>
    <property type="match status" value="1"/>
</dbReference>
<dbReference type="InterPro" id="IPR036282">
    <property type="entry name" value="Glutathione-S-Trfase_C_sf"/>
</dbReference>
<organism evidence="3">
    <name type="scientific">Serpula lacrymans var. lacrymans (strain S7.9)</name>
    <name type="common">Dry rot fungus</name>
    <dbReference type="NCBI Taxonomy" id="578457"/>
    <lineage>
        <taxon>Eukaryota</taxon>
        <taxon>Fungi</taxon>
        <taxon>Dikarya</taxon>
        <taxon>Basidiomycota</taxon>
        <taxon>Agaricomycotina</taxon>
        <taxon>Agaricomycetes</taxon>
        <taxon>Agaricomycetidae</taxon>
        <taxon>Boletales</taxon>
        <taxon>Coniophorineae</taxon>
        <taxon>Serpulaceae</taxon>
        <taxon>Serpula</taxon>
    </lineage>
</organism>
<dbReference type="AlphaFoldDB" id="F8NTZ4"/>
<proteinExistence type="predicted"/>
<dbReference type="PANTHER" id="PTHR42673">
    <property type="entry name" value="MALEYLACETOACETATE ISOMERASE"/>
    <property type="match status" value="1"/>
</dbReference>
<accession>F8NTZ4</accession>